<dbReference type="SUPFAM" id="SSF46785">
    <property type="entry name" value="Winged helix' DNA-binding domain"/>
    <property type="match status" value="1"/>
</dbReference>
<dbReference type="Pfam" id="PF01037">
    <property type="entry name" value="AsnC_trans_reg"/>
    <property type="match status" value="1"/>
</dbReference>
<keyword evidence="6" id="KW-1185">Reference proteome</keyword>
<keyword evidence="2" id="KW-0238">DNA-binding</keyword>
<dbReference type="InterPro" id="IPR036388">
    <property type="entry name" value="WH-like_DNA-bd_sf"/>
</dbReference>
<dbReference type="Pfam" id="PF13404">
    <property type="entry name" value="HTH_AsnC-type"/>
    <property type="match status" value="1"/>
</dbReference>
<dbReference type="InterPro" id="IPR019887">
    <property type="entry name" value="Tscrpt_reg_AsnC/Lrp_C"/>
</dbReference>
<dbReference type="InterPro" id="IPR000485">
    <property type="entry name" value="AsnC-type_HTH_dom"/>
</dbReference>
<dbReference type="SUPFAM" id="SSF54909">
    <property type="entry name" value="Dimeric alpha+beta barrel"/>
    <property type="match status" value="1"/>
</dbReference>
<evidence type="ECO:0000256" key="2">
    <source>
        <dbReference type="ARBA" id="ARBA00023125"/>
    </source>
</evidence>
<dbReference type="RefSeq" id="WP_076455238.1">
    <property type="nucleotide sequence ID" value="NZ_FTOB01000003.1"/>
</dbReference>
<evidence type="ECO:0000259" key="4">
    <source>
        <dbReference type="PROSITE" id="PS50956"/>
    </source>
</evidence>
<dbReference type="Proteomes" id="UP000185728">
    <property type="component" value="Unassembled WGS sequence"/>
</dbReference>
<dbReference type="Gene3D" id="3.30.70.920">
    <property type="match status" value="1"/>
</dbReference>
<feature type="domain" description="HTH asnC-type" evidence="4">
    <location>
        <begin position="1"/>
        <end position="62"/>
    </location>
</feature>
<evidence type="ECO:0000313" key="5">
    <source>
        <dbReference type="EMBL" id="SIS70240.1"/>
    </source>
</evidence>
<sequence>MDGIDRKILMQLQENAKQNTKEIAGKVGLSVTPTYERIKKLEQGEVIRAYVALLDRAKIGKKLIAYCQVTLTKQQKKLADNFKREVLLLPDIMECHQVSGNFDYLLKIAVDDIAGFHEFINERLSIINGIATIHTSFVLDSVKDSTAYNL</sequence>
<dbReference type="InterPro" id="IPR036390">
    <property type="entry name" value="WH_DNA-bd_sf"/>
</dbReference>
<dbReference type="PANTHER" id="PTHR30154:SF34">
    <property type="entry name" value="TRANSCRIPTIONAL REGULATOR AZLB"/>
    <property type="match status" value="1"/>
</dbReference>
<keyword evidence="3" id="KW-0804">Transcription</keyword>
<evidence type="ECO:0000256" key="3">
    <source>
        <dbReference type="ARBA" id="ARBA00023163"/>
    </source>
</evidence>
<comment type="caution">
    <text evidence="5">The sequence shown here is derived from an EMBL/GenBank/DDBJ whole genome shotgun (WGS) entry which is preliminary data.</text>
</comment>
<protein>
    <submittedName>
        <fullName evidence="5">Transcriptional regulator, AsnC family</fullName>
    </submittedName>
</protein>
<reference evidence="5 6" key="1">
    <citation type="submission" date="2017-01" db="EMBL/GenBank/DDBJ databases">
        <authorList>
            <person name="Varghese N."/>
            <person name="Submissions S."/>
        </authorList>
    </citation>
    <scope>NUCLEOTIDE SEQUENCE [LARGE SCALE GENOMIC DNA]</scope>
    <source>
        <strain evidence="5 6">DSM 2061</strain>
    </source>
</reference>
<dbReference type="PRINTS" id="PR00033">
    <property type="entry name" value="HTHASNC"/>
</dbReference>
<dbReference type="InterPro" id="IPR011008">
    <property type="entry name" value="Dimeric_a/b-barrel"/>
</dbReference>
<organism evidence="5 6">
    <name type="scientific">Zobellia uliginosa</name>
    <dbReference type="NCBI Taxonomy" id="143224"/>
    <lineage>
        <taxon>Bacteria</taxon>
        <taxon>Pseudomonadati</taxon>
        <taxon>Bacteroidota</taxon>
        <taxon>Flavobacteriia</taxon>
        <taxon>Flavobacteriales</taxon>
        <taxon>Flavobacteriaceae</taxon>
        <taxon>Zobellia</taxon>
    </lineage>
</organism>
<dbReference type="Gene3D" id="1.10.10.10">
    <property type="entry name" value="Winged helix-like DNA-binding domain superfamily/Winged helix DNA-binding domain"/>
    <property type="match status" value="1"/>
</dbReference>
<name>A0ABY1KRX2_9FLAO</name>
<dbReference type="InterPro" id="IPR019888">
    <property type="entry name" value="Tscrpt_reg_AsnC-like"/>
</dbReference>
<evidence type="ECO:0000313" key="6">
    <source>
        <dbReference type="Proteomes" id="UP000185728"/>
    </source>
</evidence>
<dbReference type="EMBL" id="FTOB01000003">
    <property type="protein sequence ID" value="SIS70240.1"/>
    <property type="molecule type" value="Genomic_DNA"/>
</dbReference>
<evidence type="ECO:0000256" key="1">
    <source>
        <dbReference type="ARBA" id="ARBA00023015"/>
    </source>
</evidence>
<dbReference type="PANTHER" id="PTHR30154">
    <property type="entry name" value="LEUCINE-RESPONSIVE REGULATORY PROTEIN"/>
    <property type="match status" value="1"/>
</dbReference>
<dbReference type="PROSITE" id="PS50956">
    <property type="entry name" value="HTH_ASNC_2"/>
    <property type="match status" value="1"/>
</dbReference>
<gene>
    <name evidence="5" type="ORF">SAMN05421766_103482</name>
</gene>
<dbReference type="CDD" id="cd00090">
    <property type="entry name" value="HTH_ARSR"/>
    <property type="match status" value="1"/>
</dbReference>
<proteinExistence type="predicted"/>
<dbReference type="SMART" id="SM00344">
    <property type="entry name" value="HTH_ASNC"/>
    <property type="match status" value="1"/>
</dbReference>
<accession>A0ABY1KRX2</accession>
<dbReference type="InterPro" id="IPR011991">
    <property type="entry name" value="ArsR-like_HTH"/>
</dbReference>
<keyword evidence="1" id="KW-0805">Transcription regulation</keyword>